<protein>
    <recommendedName>
        <fullName evidence="1">DUF4015 domain-containing protein</fullName>
    </recommendedName>
</protein>
<dbReference type="InterPro" id="IPR025275">
    <property type="entry name" value="DUF4015"/>
</dbReference>
<accession>A0ABT2JEQ7</accession>
<dbReference type="EMBL" id="JAFFZE010000016">
    <property type="protein sequence ID" value="MCT2586009.1"/>
    <property type="molecule type" value="Genomic_DNA"/>
</dbReference>
<dbReference type="InterPro" id="IPR017853">
    <property type="entry name" value="GH"/>
</dbReference>
<dbReference type="Pfam" id="PF13200">
    <property type="entry name" value="DUF4015"/>
    <property type="match status" value="1"/>
</dbReference>
<comment type="caution">
    <text evidence="2">The sequence shown here is derived from an EMBL/GenBank/DDBJ whole genome shotgun (WGS) entry which is preliminary data.</text>
</comment>
<gene>
    <name evidence="2" type="ORF">JT362_23090</name>
</gene>
<organism evidence="2 3">
    <name type="scientific">Actinophytocola gossypii</name>
    <dbReference type="NCBI Taxonomy" id="2812003"/>
    <lineage>
        <taxon>Bacteria</taxon>
        <taxon>Bacillati</taxon>
        <taxon>Actinomycetota</taxon>
        <taxon>Actinomycetes</taxon>
        <taxon>Pseudonocardiales</taxon>
        <taxon>Pseudonocardiaceae</taxon>
    </lineage>
</organism>
<proteinExistence type="predicted"/>
<dbReference type="Gene3D" id="2.60.40.10">
    <property type="entry name" value="Immunoglobulins"/>
    <property type="match status" value="1"/>
</dbReference>
<sequence length="519" mass="55796">MAERTRRRWIWVLAVVGVLAAVAVAVPVGVWSMGGKPDIDGVADGAVLHPDRLGDLAVSADDDIVLLVDGEQVRTRRDGDRIVLADPGLDEGVHSVTARDTAPLLPDRETTHHFTVDATPPELTVDDTEVTSLTEPYTLTGRAEDASVVTVDDQVVPLEEDGTFSVELPRPPATVSVLARDAAGNTATEEHQVQVRHPGMRAVHMSAMAWSSPTLRDPVLRMAREGRIDTVQLDIKDEAGDVGYLSNVPLAKQIGATNDHYDAKAVAEQLNDLGVRLVGRLVAFRDPVLAEASWASGKHDRVIQTSGGTPWSGSYGEYAFTNFANPEVVAYNVALAEEAAELGFDDILYDYVRRPEGSLEQMRIPGLQGTPEQAIVDFLATSRDSVRPHGAFLGASVFGIAVDRPTAIAQDIGAMAPVVDYVSPMVYPSHWGPGEFGVANPESQPYDITYRSLKAFVDLMKGSGAEVIPWLQAFSMSRTYGPAEVAAQIDAAKKATGAESYLLWNASCRYDTTGLKPAS</sequence>
<dbReference type="RefSeq" id="WP_260193767.1">
    <property type="nucleotide sequence ID" value="NZ_JAFFZE010000016.1"/>
</dbReference>
<feature type="domain" description="DUF4015" evidence="1">
    <location>
        <begin position="202"/>
        <end position="510"/>
    </location>
</feature>
<evidence type="ECO:0000313" key="2">
    <source>
        <dbReference type="EMBL" id="MCT2586009.1"/>
    </source>
</evidence>
<name>A0ABT2JEQ7_9PSEU</name>
<evidence type="ECO:0000259" key="1">
    <source>
        <dbReference type="Pfam" id="PF13200"/>
    </source>
</evidence>
<dbReference type="Proteomes" id="UP001156441">
    <property type="component" value="Unassembled WGS sequence"/>
</dbReference>
<keyword evidence="3" id="KW-1185">Reference proteome</keyword>
<reference evidence="2 3" key="1">
    <citation type="submission" date="2021-02" db="EMBL/GenBank/DDBJ databases">
        <title>Actinophytocola xerophila sp. nov., isolated from soil of cotton cropping field.</title>
        <authorList>
            <person name="Huang R."/>
            <person name="Chen X."/>
            <person name="Ge X."/>
            <person name="Liu W."/>
        </authorList>
    </citation>
    <scope>NUCLEOTIDE SEQUENCE [LARGE SCALE GENOMIC DNA]</scope>
    <source>
        <strain evidence="2 3">S1-96</strain>
    </source>
</reference>
<dbReference type="SUPFAM" id="SSF51445">
    <property type="entry name" value="(Trans)glycosidases"/>
    <property type="match status" value="1"/>
</dbReference>
<evidence type="ECO:0000313" key="3">
    <source>
        <dbReference type="Proteomes" id="UP001156441"/>
    </source>
</evidence>
<dbReference type="InterPro" id="IPR013783">
    <property type="entry name" value="Ig-like_fold"/>
</dbReference>